<feature type="region of interest" description="Disordered" evidence="1">
    <location>
        <begin position="186"/>
        <end position="205"/>
    </location>
</feature>
<keyword evidence="3" id="KW-1185">Reference proteome</keyword>
<feature type="region of interest" description="Disordered" evidence="1">
    <location>
        <begin position="129"/>
        <end position="157"/>
    </location>
</feature>
<name>A0AAD6SGN7_9AGAR</name>
<dbReference type="AlphaFoldDB" id="A0AAD6SGN7"/>
<protein>
    <submittedName>
        <fullName evidence="2">Uncharacterized protein</fullName>
    </submittedName>
</protein>
<organism evidence="2 3">
    <name type="scientific">Mycena alexandri</name>
    <dbReference type="NCBI Taxonomy" id="1745969"/>
    <lineage>
        <taxon>Eukaryota</taxon>
        <taxon>Fungi</taxon>
        <taxon>Dikarya</taxon>
        <taxon>Basidiomycota</taxon>
        <taxon>Agaricomycotina</taxon>
        <taxon>Agaricomycetes</taxon>
        <taxon>Agaricomycetidae</taxon>
        <taxon>Agaricales</taxon>
        <taxon>Marasmiineae</taxon>
        <taxon>Mycenaceae</taxon>
        <taxon>Mycena</taxon>
    </lineage>
</organism>
<evidence type="ECO:0000256" key="1">
    <source>
        <dbReference type="SAM" id="MobiDB-lite"/>
    </source>
</evidence>
<feature type="compositionally biased region" description="Basic and acidic residues" evidence="1">
    <location>
        <begin position="130"/>
        <end position="141"/>
    </location>
</feature>
<feature type="compositionally biased region" description="Polar residues" evidence="1">
    <location>
        <begin position="142"/>
        <end position="154"/>
    </location>
</feature>
<dbReference type="EMBL" id="JARJCM010000159">
    <property type="protein sequence ID" value="KAJ7025107.1"/>
    <property type="molecule type" value="Genomic_DNA"/>
</dbReference>
<sequence>MYTVHSKVLNNDRTTLSFSPLDILPEFGIHRLREINSIQFSERFSAPVDSIFWDHLSLPRYFPIRIPPKISSKQHFKPSNILSEPVCAPPLAGHLQSYRWGEDMGGHWRISGCKARGWCQKPKISPEVFLRPDEEERDRRSQLTFQQRNTQSKSVEGYKKMGQEGESGRLPEFTAIFVCRGGAAAGEQARGSGRGGCESEASGGQQVVCSLKLSGQNTAERR</sequence>
<evidence type="ECO:0000313" key="3">
    <source>
        <dbReference type="Proteomes" id="UP001218188"/>
    </source>
</evidence>
<comment type="caution">
    <text evidence="2">The sequence shown here is derived from an EMBL/GenBank/DDBJ whole genome shotgun (WGS) entry which is preliminary data.</text>
</comment>
<gene>
    <name evidence="2" type="ORF">C8F04DRAFT_1191800</name>
</gene>
<dbReference type="Proteomes" id="UP001218188">
    <property type="component" value="Unassembled WGS sequence"/>
</dbReference>
<proteinExistence type="predicted"/>
<evidence type="ECO:0000313" key="2">
    <source>
        <dbReference type="EMBL" id="KAJ7025107.1"/>
    </source>
</evidence>
<accession>A0AAD6SGN7</accession>
<reference evidence="2" key="1">
    <citation type="submission" date="2023-03" db="EMBL/GenBank/DDBJ databases">
        <title>Massive genome expansion in bonnet fungi (Mycena s.s.) driven by repeated elements and novel gene families across ecological guilds.</title>
        <authorList>
            <consortium name="Lawrence Berkeley National Laboratory"/>
            <person name="Harder C.B."/>
            <person name="Miyauchi S."/>
            <person name="Viragh M."/>
            <person name="Kuo A."/>
            <person name="Thoen E."/>
            <person name="Andreopoulos B."/>
            <person name="Lu D."/>
            <person name="Skrede I."/>
            <person name="Drula E."/>
            <person name="Henrissat B."/>
            <person name="Morin E."/>
            <person name="Kohler A."/>
            <person name="Barry K."/>
            <person name="LaButti K."/>
            <person name="Morin E."/>
            <person name="Salamov A."/>
            <person name="Lipzen A."/>
            <person name="Mereny Z."/>
            <person name="Hegedus B."/>
            <person name="Baldrian P."/>
            <person name="Stursova M."/>
            <person name="Weitz H."/>
            <person name="Taylor A."/>
            <person name="Grigoriev I.V."/>
            <person name="Nagy L.G."/>
            <person name="Martin F."/>
            <person name="Kauserud H."/>
        </authorList>
    </citation>
    <scope>NUCLEOTIDE SEQUENCE</scope>
    <source>
        <strain evidence="2">CBHHK200</strain>
    </source>
</reference>